<evidence type="ECO:0000256" key="4">
    <source>
        <dbReference type="ARBA" id="ARBA00022452"/>
    </source>
</evidence>
<evidence type="ECO:0000256" key="6">
    <source>
        <dbReference type="ARBA" id="ARBA00023136"/>
    </source>
</evidence>
<dbReference type="Gene3D" id="1.20.1600.10">
    <property type="entry name" value="Outer membrane efflux proteins (OEP)"/>
    <property type="match status" value="1"/>
</dbReference>
<name>A0ABS6WVN5_9BACT</name>
<evidence type="ECO:0000256" key="1">
    <source>
        <dbReference type="ARBA" id="ARBA00004442"/>
    </source>
</evidence>
<evidence type="ECO:0000256" key="5">
    <source>
        <dbReference type="ARBA" id="ARBA00022692"/>
    </source>
</evidence>
<comment type="subcellular location">
    <subcellularLocation>
        <location evidence="1">Cell outer membrane</location>
    </subcellularLocation>
</comment>
<organism evidence="8 9">
    <name type="scientific">Hymenobacter profundi</name>
    <dbReference type="NCBI Taxonomy" id="1982110"/>
    <lineage>
        <taxon>Bacteria</taxon>
        <taxon>Pseudomonadati</taxon>
        <taxon>Bacteroidota</taxon>
        <taxon>Cytophagia</taxon>
        <taxon>Cytophagales</taxon>
        <taxon>Hymenobacteraceae</taxon>
        <taxon>Hymenobacter</taxon>
    </lineage>
</organism>
<dbReference type="InterPro" id="IPR051906">
    <property type="entry name" value="TolC-like"/>
</dbReference>
<evidence type="ECO:0000313" key="9">
    <source>
        <dbReference type="Proteomes" id="UP000826188"/>
    </source>
</evidence>
<dbReference type="SUPFAM" id="SSF56954">
    <property type="entry name" value="Outer membrane efflux proteins (OEP)"/>
    <property type="match status" value="1"/>
</dbReference>
<reference evidence="8 9" key="1">
    <citation type="submission" date="2021-07" db="EMBL/GenBank/DDBJ databases">
        <title>Hymenobacter profundi sp. nov., isolated from deep-sea water.</title>
        <authorList>
            <person name="Kim M.K."/>
        </authorList>
    </citation>
    <scope>NUCLEOTIDE SEQUENCE [LARGE SCALE GENOMIC DNA]</scope>
    <source>
        <strain evidence="8 9">M2</strain>
    </source>
</reference>
<evidence type="ECO:0000256" key="3">
    <source>
        <dbReference type="ARBA" id="ARBA00022448"/>
    </source>
</evidence>
<evidence type="ECO:0000313" key="8">
    <source>
        <dbReference type="EMBL" id="MBW3127680.1"/>
    </source>
</evidence>
<dbReference type="PANTHER" id="PTHR30026:SF20">
    <property type="entry name" value="OUTER MEMBRANE PROTEIN TOLC"/>
    <property type="match status" value="1"/>
</dbReference>
<sequence length="203" mass="22384">MEAAGQHSKQVKVVELDKTIKEQDIQIAKEEILGSVTLGGNYGYGNVLNGGVYDPANPTQVRTITSTRYFAGATVGFPLTRIISRGNLIKREQMAYQQAELTRQGQIDAIRQQIIQLYQNVLLAKKLLTLQQEAYVTVKTNYQLSERQFRQGQLPLAELSVASAGLTGAAIAQETALNQYNTSFMLLEEVVGTKISTLMTTAR</sequence>
<dbReference type="RefSeq" id="WP_185282569.1">
    <property type="nucleotide sequence ID" value="NZ_JAHWGL010000008.1"/>
</dbReference>
<accession>A0ABS6WVN5</accession>
<keyword evidence="6" id="KW-0472">Membrane</keyword>
<keyword evidence="4" id="KW-1134">Transmembrane beta strand</keyword>
<keyword evidence="9" id="KW-1185">Reference proteome</keyword>
<keyword evidence="3" id="KW-0813">Transport</keyword>
<comment type="similarity">
    <text evidence="2">Belongs to the outer membrane factor (OMF) (TC 1.B.17) family.</text>
</comment>
<gene>
    <name evidence="8" type="ORF">KYK14_03905</name>
</gene>
<dbReference type="Proteomes" id="UP000826188">
    <property type="component" value="Unassembled WGS sequence"/>
</dbReference>
<evidence type="ECO:0000256" key="7">
    <source>
        <dbReference type="ARBA" id="ARBA00023237"/>
    </source>
</evidence>
<dbReference type="EMBL" id="JAHWGL010000008">
    <property type="protein sequence ID" value="MBW3127680.1"/>
    <property type="molecule type" value="Genomic_DNA"/>
</dbReference>
<evidence type="ECO:0000256" key="2">
    <source>
        <dbReference type="ARBA" id="ARBA00007613"/>
    </source>
</evidence>
<dbReference type="Pfam" id="PF02321">
    <property type="entry name" value="OEP"/>
    <property type="match status" value="1"/>
</dbReference>
<proteinExistence type="inferred from homology"/>
<dbReference type="PANTHER" id="PTHR30026">
    <property type="entry name" value="OUTER MEMBRANE PROTEIN TOLC"/>
    <property type="match status" value="1"/>
</dbReference>
<keyword evidence="5" id="KW-0812">Transmembrane</keyword>
<comment type="caution">
    <text evidence="8">The sequence shown here is derived from an EMBL/GenBank/DDBJ whole genome shotgun (WGS) entry which is preliminary data.</text>
</comment>
<keyword evidence="7" id="KW-0998">Cell outer membrane</keyword>
<protein>
    <submittedName>
        <fullName evidence="8">TolC family protein</fullName>
    </submittedName>
</protein>
<dbReference type="InterPro" id="IPR003423">
    <property type="entry name" value="OMP_efflux"/>
</dbReference>